<dbReference type="Proteomes" id="UP000093943">
    <property type="component" value="Unassembled WGS sequence"/>
</dbReference>
<organism evidence="1 2">
    <name type="scientific">Mycolicibacter sinensis (strain JDM601)</name>
    <name type="common">Mycobacterium sinense</name>
    <dbReference type="NCBI Taxonomy" id="875328"/>
    <lineage>
        <taxon>Bacteria</taxon>
        <taxon>Bacillati</taxon>
        <taxon>Actinomycetota</taxon>
        <taxon>Actinomycetes</taxon>
        <taxon>Mycobacteriales</taxon>
        <taxon>Mycobacteriaceae</taxon>
        <taxon>Mycolicibacter</taxon>
    </lineage>
</organism>
<name>A0A1A2NLB2_MYCSD</name>
<keyword evidence="1" id="KW-0418">Kinase</keyword>
<evidence type="ECO:0000313" key="2">
    <source>
        <dbReference type="Proteomes" id="UP000093943"/>
    </source>
</evidence>
<dbReference type="GO" id="GO:0016301">
    <property type="term" value="F:kinase activity"/>
    <property type="evidence" value="ECO:0007669"/>
    <property type="project" value="UniProtKB-KW"/>
</dbReference>
<dbReference type="OrthoDB" id="1649389at2"/>
<reference evidence="2" key="1">
    <citation type="submission" date="2016-06" db="EMBL/GenBank/DDBJ databases">
        <authorList>
            <person name="Sutton G."/>
            <person name="Brinkac L."/>
            <person name="Sanka R."/>
            <person name="Adams M."/>
            <person name="Lau E."/>
            <person name="Sam S."/>
            <person name="Sreng N."/>
            <person name="Him V."/>
            <person name="Kerleguer A."/>
            <person name="Cheng S."/>
        </authorList>
    </citation>
    <scope>NUCLEOTIDE SEQUENCE [LARGE SCALE GENOMIC DNA]</scope>
    <source>
        <strain evidence="2">E1876</strain>
    </source>
</reference>
<dbReference type="Pfam" id="PF13671">
    <property type="entry name" value="AAA_33"/>
    <property type="match status" value="1"/>
</dbReference>
<proteinExistence type="predicted"/>
<dbReference type="Gene3D" id="3.40.50.300">
    <property type="entry name" value="P-loop containing nucleotide triphosphate hydrolases"/>
    <property type="match status" value="1"/>
</dbReference>
<dbReference type="EMBL" id="LZKG01000139">
    <property type="protein sequence ID" value="OBI26259.1"/>
    <property type="molecule type" value="Genomic_DNA"/>
</dbReference>
<comment type="caution">
    <text evidence="1">The sequence shown here is derived from an EMBL/GenBank/DDBJ whole genome shotgun (WGS) entry which is preliminary data.</text>
</comment>
<gene>
    <name evidence="1" type="ORF">A5710_07450</name>
</gene>
<dbReference type="InterPro" id="IPR027417">
    <property type="entry name" value="P-loop_NTPase"/>
</dbReference>
<protein>
    <submittedName>
        <fullName evidence="1">Shikimate kinase</fullName>
    </submittedName>
</protein>
<accession>A0A1A2NLB2</accession>
<sequence length="200" mass="21528">MGNDIFVVTGPPGAGKSTTARALAQTFPQAVHLHTDDFWHDIVAGGIPPYLPEADQQNQTVLRVIVNAAFTFAAGGYTVVVDGVVGPWMLHHFRDGAAGHPNSRLHYIVLRPNRVVTLTRAKGRTAPNALLDAEPILAMWDQFADLNDLEHHVIDTSQQSADDTLKAVATAVPTGRFVLSPTGRTYTLNRNSTTSPSAIT</sequence>
<keyword evidence="1" id="KW-0808">Transferase</keyword>
<dbReference type="RefSeq" id="WP_064923488.1">
    <property type="nucleotide sequence ID" value="NZ_LZJK01000137.1"/>
</dbReference>
<evidence type="ECO:0000313" key="1">
    <source>
        <dbReference type="EMBL" id="OBI26259.1"/>
    </source>
</evidence>
<dbReference type="AlphaFoldDB" id="A0A1A2NLB2"/>
<dbReference type="SUPFAM" id="SSF52540">
    <property type="entry name" value="P-loop containing nucleoside triphosphate hydrolases"/>
    <property type="match status" value="1"/>
</dbReference>